<dbReference type="Pfam" id="PF12237">
    <property type="entry name" value="PCIF1_WW"/>
    <property type="match status" value="1"/>
</dbReference>
<proteinExistence type="predicted"/>
<reference evidence="3" key="1">
    <citation type="submission" date="2021-01" db="EMBL/GenBank/DDBJ databases">
        <authorList>
            <person name="Corre E."/>
            <person name="Pelletier E."/>
            <person name="Niang G."/>
            <person name="Scheremetjew M."/>
            <person name="Finn R."/>
            <person name="Kale V."/>
            <person name="Holt S."/>
            <person name="Cochrane G."/>
            <person name="Meng A."/>
            <person name="Brown T."/>
            <person name="Cohen L."/>
        </authorList>
    </citation>
    <scope>NUCLEOTIDE SEQUENCE</scope>
    <source>
        <strain evidence="3">CCMP1452</strain>
    </source>
</reference>
<evidence type="ECO:0000256" key="1">
    <source>
        <dbReference type="SAM" id="MobiDB-lite"/>
    </source>
</evidence>
<dbReference type="PANTHER" id="PTHR21727:SF0">
    <property type="entry name" value="MRNA (2'-O-METHYLADENOSINE-N(6)-)-METHYLTRANSFERASE"/>
    <property type="match status" value="1"/>
</dbReference>
<dbReference type="InterPro" id="IPR022035">
    <property type="entry name" value="PCIF1_WW"/>
</dbReference>
<dbReference type="InterPro" id="IPR039881">
    <property type="entry name" value="PCIF1-like"/>
</dbReference>
<feature type="compositionally biased region" description="Basic and acidic residues" evidence="1">
    <location>
        <begin position="397"/>
        <end position="406"/>
    </location>
</feature>
<feature type="domain" description="PCIF1 WW" evidence="2">
    <location>
        <begin position="221"/>
        <end position="392"/>
    </location>
</feature>
<dbReference type="EMBL" id="HBHI01029285">
    <property type="protein sequence ID" value="CAD9699815.1"/>
    <property type="molecule type" value="Transcribed_RNA"/>
</dbReference>
<feature type="region of interest" description="Disordered" evidence="1">
    <location>
        <begin position="394"/>
        <end position="413"/>
    </location>
</feature>
<sequence>MTTAAAQKVAQVLAMEAQKATTNIMEIHNSTTGSNTSIDRKKNRKNHKKKIKAHLRHIKENSKAALSALDDAIHNDDNADNNTHDNGVDSNHNSTIKIRDTLQNLRSATEELQEIIRTAQLDNKNMMMLNATPNDTCGGISINGARREGIYDITLKGPNGRPNRPYLTISASHLCKLIHLWTLQKQTQQDSDMTKIQNNTELRKENDDVNKDPIKFLDTMSDEDQCQIRMAIYCCLSRYEALRGAGYQCAVPGNAFQAAATKCGLGFTIECFASPLNCRYRNYCSAFPDIETAFGSIGSFFDDVAFNPTHGSFEANPPFVPETMFAMGQKIQRLLDDPERGSLSFLVIIPAWGGGIESDDCNYNNFCNVLEQSCHTRAKARISAADHAFLDGAQHTRKTEAKRQQQKDQSSLLRPSSWDTAVILMQNDAGKKKWPVDEKILKESFCGAFRDAAKEIPGSTNSIQKWEDRGVATGGSTRQKHHHRHKQESYESTPVNNSKERKRHSNNDHNSSLGSKQRKAKVSF</sequence>
<evidence type="ECO:0000259" key="2">
    <source>
        <dbReference type="Pfam" id="PF12237"/>
    </source>
</evidence>
<gene>
    <name evidence="3" type="ORF">EANT1437_LOCUS14981</name>
</gene>
<evidence type="ECO:0000313" key="3">
    <source>
        <dbReference type="EMBL" id="CAD9699815.1"/>
    </source>
</evidence>
<organism evidence="3">
    <name type="scientific">Eucampia antarctica</name>
    <dbReference type="NCBI Taxonomy" id="49252"/>
    <lineage>
        <taxon>Eukaryota</taxon>
        <taxon>Sar</taxon>
        <taxon>Stramenopiles</taxon>
        <taxon>Ochrophyta</taxon>
        <taxon>Bacillariophyta</taxon>
        <taxon>Mediophyceae</taxon>
        <taxon>Biddulphiophycidae</taxon>
        <taxon>Hemiaulales</taxon>
        <taxon>Hemiaulaceae</taxon>
        <taxon>Eucampia</taxon>
    </lineage>
</organism>
<accession>A0A7S2WQ80</accession>
<dbReference type="GO" id="GO:0099122">
    <property type="term" value="F:RNA polymerase II C-terminal domain binding"/>
    <property type="evidence" value="ECO:0007669"/>
    <property type="project" value="InterPro"/>
</dbReference>
<protein>
    <recommendedName>
        <fullName evidence="2">PCIF1 WW domain-containing protein</fullName>
    </recommendedName>
</protein>
<dbReference type="AlphaFoldDB" id="A0A7S2WQ80"/>
<dbReference type="GO" id="GO:0016422">
    <property type="term" value="F:mRNA (2'-O-methyladenosine-N6-)-methyltransferase activity"/>
    <property type="evidence" value="ECO:0007669"/>
    <property type="project" value="InterPro"/>
</dbReference>
<name>A0A7S2WQ80_9STRA</name>
<dbReference type="PANTHER" id="PTHR21727">
    <property type="entry name" value="PHOSPHORYLATED CTD INTERACTING FACTOR 1"/>
    <property type="match status" value="1"/>
</dbReference>
<feature type="region of interest" description="Disordered" evidence="1">
    <location>
        <begin position="460"/>
        <end position="524"/>
    </location>
</feature>